<reference evidence="10 11" key="1">
    <citation type="submission" date="2020-04" db="EMBL/GenBank/DDBJ databases">
        <title>Genome-Wide Identification of 5-Methylcytosine Sites in Bacterial Genomes By High-Throughput Sequencing of MspJI Restriction Fragments.</title>
        <authorList>
            <person name="Wu V."/>
        </authorList>
    </citation>
    <scope>NUCLEOTIDE SEQUENCE [LARGE SCALE GENOMIC DNA]</scope>
    <source>
        <strain evidence="10 11">S2</strain>
    </source>
</reference>
<evidence type="ECO:0000256" key="5">
    <source>
        <dbReference type="ARBA" id="ARBA00022777"/>
    </source>
</evidence>
<accession>A0A6H1NYD3</accession>
<dbReference type="SMART" id="SM00387">
    <property type="entry name" value="HATPase_c"/>
    <property type="match status" value="1"/>
</dbReference>
<feature type="transmembrane region" description="Helical" evidence="8">
    <location>
        <begin position="292"/>
        <end position="317"/>
    </location>
</feature>
<comment type="catalytic activity">
    <reaction evidence="1">
        <text>ATP + protein L-histidine = ADP + protein N-phospho-L-histidine.</text>
        <dbReference type="EC" id="2.7.13.3"/>
    </reaction>
</comment>
<feature type="transmembrane region" description="Helical" evidence="8">
    <location>
        <begin position="260"/>
        <end position="280"/>
    </location>
</feature>
<feature type="transmembrane region" description="Helical" evidence="8">
    <location>
        <begin position="133"/>
        <end position="152"/>
    </location>
</feature>
<evidence type="ECO:0000256" key="4">
    <source>
        <dbReference type="ARBA" id="ARBA00022741"/>
    </source>
</evidence>
<protein>
    <recommendedName>
        <fullName evidence="2">histidine kinase</fullName>
        <ecNumber evidence="2">2.7.13.3</ecNumber>
    </recommendedName>
</protein>
<sequence length="684" mass="77695">MGKKFQWLFHLFSHGAWWYITVISVSLFLYSETQVYDWLLKGCEGKSCTDLFLLSSGEAESLQANGISMSFYSGILVVLLLIQFLSFFTAGCLLYVYGMRDRICLYTSIMLIATGTIMSISNPLILQVPHLQVLFKVESFVGELYLFFFFLFPDGRFRPRWLWVPAFTGLGGNIGTYFFPGSIMDPLSWPMLVRTGTWITLHLLVILSQIYRYRHAETKQLKRQIRWFAVSMSGFILSVLALLLSTSFSEDGLVKLCMWFVYYLALLCMPFSIGIAILEQRQRHLSTLFSRTIVYSFVTIVVMGVYVLIIGSLGLLFNYQNNIFISLLATGIVAVLFQPLREKVQQAVNRLVYGDRDDPYKILSSLTKRLELTMSNSSVLSTIVEEVGKALKLPFAAIDIKMEGQFQRVASFGQEIQMKSEFPLTIQQECIGTLIVGARSLQETLPSEKVYMLNDLLRQVTLAVQTVRITRELQHSRIKLVSLREEERQRLRRDLHDGLGASLASISLKMDTLVFQNEVDQTVKNRLLELQDNLRTAIGNIRQLVYNLRPPALDELGFIFAMDELSRQFEDSKVKVSIEAGNIDFQFHAAIEVAAYRIAQEAITNAVKHSKGSICKIMLETDDTHLTIFIEDDGIGLPENRKSGIGLHSMRERAEEVGGEFFIKNGDDIGTAVKVRLPLWMEGN</sequence>
<dbReference type="SUPFAM" id="SSF55874">
    <property type="entry name" value="ATPase domain of HSP90 chaperone/DNA topoisomerase II/histidine kinase"/>
    <property type="match status" value="1"/>
</dbReference>
<dbReference type="EMBL" id="CP051128">
    <property type="protein sequence ID" value="QIZ06268.1"/>
    <property type="molecule type" value="Genomic_DNA"/>
</dbReference>
<evidence type="ECO:0000313" key="10">
    <source>
        <dbReference type="EMBL" id="QIZ06268.1"/>
    </source>
</evidence>
<evidence type="ECO:0000256" key="6">
    <source>
        <dbReference type="ARBA" id="ARBA00022840"/>
    </source>
</evidence>
<dbReference type="InterPro" id="IPR050482">
    <property type="entry name" value="Sensor_HK_TwoCompSys"/>
</dbReference>
<keyword evidence="3" id="KW-0808">Transferase</keyword>
<dbReference type="InterPro" id="IPR003594">
    <property type="entry name" value="HATPase_dom"/>
</dbReference>
<evidence type="ECO:0000256" key="3">
    <source>
        <dbReference type="ARBA" id="ARBA00022679"/>
    </source>
</evidence>
<reference evidence="10 11" key="2">
    <citation type="submission" date="2020-04" db="EMBL/GenBank/DDBJ databases">
        <authorList>
            <person name="Fomenkov A."/>
            <person name="Anton B.P."/>
            <person name="Roberts R.J."/>
        </authorList>
    </citation>
    <scope>NUCLEOTIDE SEQUENCE [LARGE SCALE GENOMIC DNA]</scope>
    <source>
        <strain evidence="10 11">S2</strain>
    </source>
</reference>
<dbReference type="GO" id="GO:0005524">
    <property type="term" value="F:ATP binding"/>
    <property type="evidence" value="ECO:0007669"/>
    <property type="project" value="UniProtKB-KW"/>
</dbReference>
<dbReference type="InterPro" id="IPR005467">
    <property type="entry name" value="His_kinase_dom"/>
</dbReference>
<evidence type="ECO:0000256" key="2">
    <source>
        <dbReference type="ARBA" id="ARBA00012438"/>
    </source>
</evidence>
<dbReference type="EC" id="2.7.13.3" evidence="2"/>
<feature type="domain" description="Histidine kinase" evidence="9">
    <location>
        <begin position="494"/>
        <end position="681"/>
    </location>
</feature>
<organism evidence="10 11">
    <name type="scientific">Priestia megaterium</name>
    <name type="common">Bacillus megaterium</name>
    <dbReference type="NCBI Taxonomy" id="1404"/>
    <lineage>
        <taxon>Bacteria</taxon>
        <taxon>Bacillati</taxon>
        <taxon>Bacillota</taxon>
        <taxon>Bacilli</taxon>
        <taxon>Bacillales</taxon>
        <taxon>Bacillaceae</taxon>
        <taxon>Priestia</taxon>
    </lineage>
</organism>
<keyword evidence="8" id="KW-0472">Membrane</keyword>
<dbReference type="Gene3D" id="3.30.565.10">
    <property type="entry name" value="Histidine kinase-like ATPase, C-terminal domain"/>
    <property type="match status" value="1"/>
</dbReference>
<evidence type="ECO:0000256" key="8">
    <source>
        <dbReference type="SAM" id="Phobius"/>
    </source>
</evidence>
<evidence type="ECO:0000256" key="1">
    <source>
        <dbReference type="ARBA" id="ARBA00000085"/>
    </source>
</evidence>
<dbReference type="PANTHER" id="PTHR24421">
    <property type="entry name" value="NITRATE/NITRITE SENSOR PROTEIN NARX-RELATED"/>
    <property type="match status" value="1"/>
</dbReference>
<proteinExistence type="predicted"/>
<feature type="transmembrane region" description="Helical" evidence="8">
    <location>
        <begin position="71"/>
        <end position="96"/>
    </location>
</feature>
<keyword evidence="8" id="KW-1133">Transmembrane helix</keyword>
<evidence type="ECO:0000259" key="9">
    <source>
        <dbReference type="PROSITE" id="PS50109"/>
    </source>
</evidence>
<keyword evidence="5 10" id="KW-0418">Kinase</keyword>
<name>A0A6H1NYD3_PRIMG</name>
<dbReference type="InterPro" id="IPR011712">
    <property type="entry name" value="Sig_transdc_His_kin_sub3_dim/P"/>
</dbReference>
<dbReference type="AlphaFoldDB" id="A0A6H1NYD3"/>
<feature type="transmembrane region" description="Helical" evidence="8">
    <location>
        <begin position="161"/>
        <end position="179"/>
    </location>
</feature>
<dbReference type="CDD" id="cd16917">
    <property type="entry name" value="HATPase_UhpB-NarQ-NarX-like"/>
    <property type="match status" value="1"/>
</dbReference>
<feature type="transmembrane region" description="Helical" evidence="8">
    <location>
        <begin position="103"/>
        <end position="121"/>
    </location>
</feature>
<feature type="transmembrane region" description="Helical" evidence="8">
    <location>
        <begin position="7"/>
        <end position="30"/>
    </location>
</feature>
<keyword evidence="7" id="KW-0902">Two-component regulatory system</keyword>
<dbReference type="Pfam" id="PF07730">
    <property type="entry name" value="HisKA_3"/>
    <property type="match status" value="1"/>
</dbReference>
<dbReference type="Gene3D" id="1.20.5.1930">
    <property type="match status" value="1"/>
</dbReference>
<dbReference type="GO" id="GO:0046983">
    <property type="term" value="F:protein dimerization activity"/>
    <property type="evidence" value="ECO:0007669"/>
    <property type="project" value="InterPro"/>
</dbReference>
<feature type="transmembrane region" description="Helical" evidence="8">
    <location>
        <begin position="225"/>
        <end position="248"/>
    </location>
</feature>
<feature type="transmembrane region" description="Helical" evidence="8">
    <location>
        <begin position="191"/>
        <end position="213"/>
    </location>
</feature>
<gene>
    <name evidence="10" type="ORF">HFZ78_05625</name>
</gene>
<evidence type="ECO:0000256" key="7">
    <source>
        <dbReference type="ARBA" id="ARBA00023012"/>
    </source>
</evidence>
<dbReference type="PROSITE" id="PS50109">
    <property type="entry name" value="HIS_KIN"/>
    <property type="match status" value="1"/>
</dbReference>
<dbReference type="GO" id="GO:0000155">
    <property type="term" value="F:phosphorelay sensor kinase activity"/>
    <property type="evidence" value="ECO:0007669"/>
    <property type="project" value="InterPro"/>
</dbReference>
<dbReference type="Pfam" id="PF02518">
    <property type="entry name" value="HATPase_c"/>
    <property type="match status" value="1"/>
</dbReference>
<keyword evidence="6" id="KW-0067">ATP-binding</keyword>
<keyword evidence="8" id="KW-0812">Transmembrane</keyword>
<dbReference type="GO" id="GO:0016020">
    <property type="term" value="C:membrane"/>
    <property type="evidence" value="ECO:0007669"/>
    <property type="project" value="InterPro"/>
</dbReference>
<dbReference type="InterPro" id="IPR036890">
    <property type="entry name" value="HATPase_C_sf"/>
</dbReference>
<evidence type="ECO:0000313" key="11">
    <source>
        <dbReference type="Proteomes" id="UP000501868"/>
    </source>
</evidence>
<dbReference type="Proteomes" id="UP000501868">
    <property type="component" value="Chromosome"/>
</dbReference>
<keyword evidence="4" id="KW-0547">Nucleotide-binding</keyword>